<comment type="catalytic activity">
    <reaction evidence="10">
        <text>L-seryl-[protein] + ATP = O-phospho-L-seryl-[protein] + ADP + H(+)</text>
        <dbReference type="Rhea" id="RHEA:17989"/>
        <dbReference type="Rhea" id="RHEA-COMP:9863"/>
        <dbReference type="Rhea" id="RHEA-COMP:11604"/>
        <dbReference type="ChEBI" id="CHEBI:15378"/>
        <dbReference type="ChEBI" id="CHEBI:29999"/>
        <dbReference type="ChEBI" id="CHEBI:30616"/>
        <dbReference type="ChEBI" id="CHEBI:83421"/>
        <dbReference type="ChEBI" id="CHEBI:456216"/>
        <dbReference type="EC" id="2.7.11.1"/>
    </reaction>
</comment>
<dbReference type="InterPro" id="IPR006575">
    <property type="entry name" value="RWD_dom"/>
</dbReference>
<dbReference type="Gene3D" id="3.30.200.20">
    <property type="entry name" value="Phosphorylase Kinase, domain 1"/>
    <property type="match status" value="1"/>
</dbReference>
<feature type="region of interest" description="Disordered" evidence="14">
    <location>
        <begin position="373"/>
        <end position="423"/>
    </location>
</feature>
<dbReference type="GO" id="GO:0000077">
    <property type="term" value="P:DNA damage checkpoint signaling"/>
    <property type="evidence" value="ECO:0007669"/>
    <property type="project" value="InterPro"/>
</dbReference>
<dbReference type="Gene3D" id="3.30.930.10">
    <property type="entry name" value="Bira Bifunctional Protein, Domain 2"/>
    <property type="match status" value="1"/>
</dbReference>
<feature type="compositionally biased region" description="Basic and acidic residues" evidence="14">
    <location>
        <begin position="158"/>
        <end position="180"/>
    </location>
</feature>
<evidence type="ECO:0000259" key="16">
    <source>
        <dbReference type="PROSITE" id="PS50908"/>
    </source>
</evidence>
<feature type="compositionally biased region" description="Acidic residues" evidence="14">
    <location>
        <begin position="234"/>
        <end position="245"/>
    </location>
</feature>
<organism evidence="17 18">
    <name type="scientific">Lagenidium giganteum</name>
    <dbReference type="NCBI Taxonomy" id="4803"/>
    <lineage>
        <taxon>Eukaryota</taxon>
        <taxon>Sar</taxon>
        <taxon>Stramenopiles</taxon>
        <taxon>Oomycota</taxon>
        <taxon>Peronosporomycetes</taxon>
        <taxon>Pythiales</taxon>
        <taxon>Pythiaceae</taxon>
    </lineage>
</organism>
<dbReference type="Pfam" id="PF05773">
    <property type="entry name" value="RWD"/>
    <property type="match status" value="1"/>
</dbReference>
<evidence type="ECO:0000256" key="13">
    <source>
        <dbReference type="PROSITE-ProRule" id="PRU10141"/>
    </source>
</evidence>
<dbReference type="InterPro" id="IPR045864">
    <property type="entry name" value="aa-tRNA-synth_II/BPL/LPL"/>
</dbReference>
<dbReference type="SUPFAM" id="SSF54495">
    <property type="entry name" value="UBC-like"/>
    <property type="match status" value="1"/>
</dbReference>
<dbReference type="SUPFAM" id="SSF56112">
    <property type="entry name" value="Protein kinase-like (PK-like)"/>
    <property type="match status" value="1"/>
</dbReference>
<comment type="catalytic activity">
    <reaction evidence="9">
        <text>L-threonyl-[protein] + ATP = O-phospho-L-threonyl-[protein] + ADP + H(+)</text>
        <dbReference type="Rhea" id="RHEA:46608"/>
        <dbReference type="Rhea" id="RHEA-COMP:11060"/>
        <dbReference type="Rhea" id="RHEA-COMP:11605"/>
        <dbReference type="ChEBI" id="CHEBI:15378"/>
        <dbReference type="ChEBI" id="CHEBI:30013"/>
        <dbReference type="ChEBI" id="CHEBI:30616"/>
        <dbReference type="ChEBI" id="CHEBI:61977"/>
        <dbReference type="ChEBI" id="CHEBI:456216"/>
        <dbReference type="EC" id="2.7.11.1"/>
    </reaction>
</comment>
<comment type="caution">
    <text evidence="17">The sequence shown here is derived from an EMBL/GenBank/DDBJ whole genome shotgun (WGS) entry which is preliminary data.</text>
</comment>
<keyword evidence="5" id="KW-0418">Kinase</keyword>
<sequence length="1539" mass="172157">MENATPATDARTAGGWDPQVLEEARELQQQEFEVLQAIFDRDIVRKTSTLLYAYIFSIHLTCESFGTAKTMTAQVILHVDWGKAYPLKQAANVSVELKHGLSDGEVEVLQQELEKLAQDKIGDVMVYDLVTHATEFIQDHLKDQSTFFEQMLQRQKDLESEQKRNDEKLRQRQQAEEQAKNQEIMAIIDAERKRKQDKIKKRSTRRRRRRRRSSADMPDGEGGLDSQSDSGYGTDDDEDEDDDVSGSDLVSSAYGSKRSMERSQEDDGDQGSSSSSFGSDSSDSDMMDSEHTHSRYHSDFKELELLGRGGGGEVVKVRNRLDRQLYAVKKIKLDPEDPTMKKKILREVKTISRMQHRHIVRYFQAWIEGEFGDESESSSDDEDDSEEDDLVEEHVWTRKERRESQSSQDLSGDHDFEGEDDDDWLGTMSNSVGLWSKSKHGRSRGNSAFHSTPFRSSSKHADDGFDWESLEAAPDGFDDDDESSGPRSRHLPRLKVGHREKRRGEKLYIQMECCEGKALREVIDKGALWKDGDKIWTLFRQILEAIVYIHRQGIIHRDIKPPNIFLDAEGTVKLGDFGLAVRPNRLTNDVESEGALTPPSSASAYFANSTGSSAARLYVDMCAEKLESTRMSGPPMMHETTSVPSFIGSDIGAASITAGVGTAFYRAPEQEKEGQRYNHKADMFSLGILFFEMWSPPFTTLMERAQALTCLREKHALPPEFTAPDNVKEIVLWLCNPTPSSRPNADELLASSLLPPKMEVEGTYLQEALQTLANPQGKFFGQMMEALLAQDPVSHVDYTYDHLETMKVRSYVAELRTRRYVKKALQRVFERHGAVEHCTPLLMPRVPENNYTGIRLNTPQNACSMLDAGGVSVTLPFDLTERLARFIARHNIARFKCYQFDRVYRKSLVGGHPRELLESDFDIIWDDRGTFRFLELEGLQVVSEVIALVPSLGSYYVRINDARVTRGILDMGDIPGMARREVLKLLSTEVSCHIHSGLSSTAVHSMKPGRWKYITKKLKEHGINDDQLESLRPFFLVPDGCSAAVDYLESELKKLFTRRLAYFRWKPEDVAADSTNNSKDRPARPLERRHSQKREAQLRRVYKEASEGISALHHLLQGIEFLRMQGPVCLRMDIGLSPRPERYTSGFVFQAVLQGQQTQASVVTNCKTSNNMPSTHVIAEGGRYDSLVTRFKLPVAHAKSTAVAAMGVRFSIDKIVSCVSASLAAANVDTKALTQDMVSTGRSVLICSAGKAGDTAMLRMQLALLLWPNGIGADFLHPEPLHLEDLEEYSALHNIPWMVIVQKHLMREKQQVKIRAVKAPSEPDVVVSCSSLVEFMLELLAKGKSSTALSDVAGTSGRYDGGGGGGGGGSSAHAHQRSGKETGGSSQPVFDVTVLDSKGIPLRDNKNVKNAVDVQKVTRRVFKWVTSSFGYRGGDGMKVLSVDLPFGILRELSTAIMDHGVAGVDDVCAANPRYRKVLKNTADELVSLGTGTSVTRERYVLLHSLSDDRYDLVSLTQATTSKDTSSRRGERSQSNRRGG</sequence>
<dbReference type="SMART" id="SM00220">
    <property type="entry name" value="S_TKc"/>
    <property type="match status" value="1"/>
</dbReference>
<reference evidence="17" key="2">
    <citation type="journal article" date="2023" name="Microbiol Resour">
        <title>Decontamination and Annotation of the Draft Genome Sequence of the Oomycete Lagenidium giganteum ARSEF 373.</title>
        <authorList>
            <person name="Morgan W.R."/>
            <person name="Tartar A."/>
        </authorList>
    </citation>
    <scope>NUCLEOTIDE SEQUENCE</scope>
    <source>
        <strain evidence="17">ARSEF 373</strain>
    </source>
</reference>
<dbReference type="GO" id="GO:0005634">
    <property type="term" value="C:nucleus"/>
    <property type="evidence" value="ECO:0007669"/>
    <property type="project" value="TreeGrafter"/>
</dbReference>
<feature type="compositionally biased region" description="Basic and acidic residues" evidence="14">
    <location>
        <begin position="1078"/>
        <end position="1095"/>
    </location>
</feature>
<evidence type="ECO:0000256" key="12">
    <source>
        <dbReference type="PIRSR" id="PIRSR000660-2"/>
    </source>
</evidence>
<feature type="compositionally biased region" description="Gly residues" evidence="14">
    <location>
        <begin position="1360"/>
        <end position="1370"/>
    </location>
</feature>
<evidence type="ECO:0000256" key="10">
    <source>
        <dbReference type="ARBA" id="ARBA00048679"/>
    </source>
</evidence>
<evidence type="ECO:0000256" key="7">
    <source>
        <dbReference type="ARBA" id="ARBA00023193"/>
    </source>
</evidence>
<evidence type="ECO:0000256" key="3">
    <source>
        <dbReference type="ARBA" id="ARBA00022679"/>
    </source>
</evidence>
<dbReference type="Pfam" id="PF00069">
    <property type="entry name" value="Pkinase"/>
    <property type="match status" value="3"/>
</dbReference>
<evidence type="ECO:0000256" key="14">
    <source>
        <dbReference type="SAM" id="MobiDB-lite"/>
    </source>
</evidence>
<dbReference type="Gene3D" id="3.10.110.10">
    <property type="entry name" value="Ubiquitin Conjugating Enzyme"/>
    <property type="match status" value="1"/>
</dbReference>
<dbReference type="SUPFAM" id="SSF55681">
    <property type="entry name" value="Class II aaRS and biotin synthetases"/>
    <property type="match status" value="1"/>
</dbReference>
<dbReference type="InterPro" id="IPR000719">
    <property type="entry name" value="Prot_kinase_dom"/>
</dbReference>
<protein>
    <recommendedName>
        <fullName evidence="1">non-specific serine/threonine protein kinase</fullName>
        <ecNumber evidence="1">2.7.11.1</ecNumber>
    </recommendedName>
</protein>
<dbReference type="PROSITE" id="PS00107">
    <property type="entry name" value="PROTEIN_KINASE_ATP"/>
    <property type="match status" value="1"/>
</dbReference>
<dbReference type="Gene3D" id="1.10.510.10">
    <property type="entry name" value="Transferase(Phosphotransferase) domain 1"/>
    <property type="match status" value="2"/>
</dbReference>
<feature type="compositionally biased region" description="Polar residues" evidence="14">
    <location>
        <begin position="444"/>
        <end position="456"/>
    </location>
</feature>
<dbReference type="GO" id="GO:0004694">
    <property type="term" value="F:eukaryotic translation initiation factor 2alpha kinase activity"/>
    <property type="evidence" value="ECO:0007669"/>
    <property type="project" value="InterPro"/>
</dbReference>
<keyword evidence="2" id="KW-0723">Serine/threonine-protein kinase</keyword>
<feature type="binding site" evidence="12">
    <location>
        <position position="329"/>
    </location>
    <ligand>
        <name>ATP</name>
        <dbReference type="ChEBI" id="CHEBI:30616"/>
    </ligand>
</feature>
<feature type="region of interest" description="Disordered" evidence="14">
    <location>
        <begin position="158"/>
        <end position="312"/>
    </location>
</feature>
<accession>A0AAV2ZAU7</accession>
<feature type="domain" description="Protein kinase" evidence="15">
    <location>
        <begin position="300"/>
        <end position="754"/>
    </location>
</feature>
<evidence type="ECO:0000259" key="15">
    <source>
        <dbReference type="PROSITE" id="PS50011"/>
    </source>
</evidence>
<feature type="region of interest" description="Disordered" evidence="14">
    <location>
        <begin position="1518"/>
        <end position="1539"/>
    </location>
</feature>
<feature type="compositionally biased region" description="Basic and acidic residues" evidence="14">
    <location>
        <begin position="392"/>
        <end position="404"/>
    </location>
</feature>
<feature type="binding site" evidence="13">
    <location>
        <position position="330"/>
    </location>
    <ligand>
        <name>ATP</name>
        <dbReference type="ChEBI" id="CHEBI:30616"/>
    </ligand>
</feature>
<keyword evidence="3" id="KW-0808">Transferase</keyword>
<evidence type="ECO:0000313" key="17">
    <source>
        <dbReference type="EMBL" id="DBA02504.1"/>
    </source>
</evidence>
<keyword evidence="18" id="KW-1185">Reference proteome</keyword>
<feature type="region of interest" description="Disordered" evidence="14">
    <location>
        <begin position="1360"/>
        <end position="1389"/>
    </location>
</feature>
<feature type="compositionally biased region" description="Acidic residues" evidence="14">
    <location>
        <begin position="373"/>
        <end position="391"/>
    </location>
</feature>
<evidence type="ECO:0000256" key="1">
    <source>
        <dbReference type="ARBA" id="ARBA00012513"/>
    </source>
</evidence>
<dbReference type="InterPro" id="IPR008271">
    <property type="entry name" value="Ser/Thr_kinase_AS"/>
</dbReference>
<feature type="binding site" evidence="12">
    <location>
        <begin position="306"/>
        <end position="314"/>
    </location>
    <ligand>
        <name>ATP</name>
        <dbReference type="ChEBI" id="CHEBI:30616"/>
    </ligand>
</feature>
<feature type="domain" description="RWD" evidence="16">
    <location>
        <begin position="30"/>
        <end position="140"/>
    </location>
</feature>
<feature type="region of interest" description="Disordered" evidence="14">
    <location>
        <begin position="1072"/>
        <end position="1095"/>
    </location>
</feature>
<dbReference type="GO" id="GO:0017148">
    <property type="term" value="P:negative regulation of translation"/>
    <property type="evidence" value="ECO:0007669"/>
    <property type="project" value="UniProtKB-KW"/>
</dbReference>
<feature type="compositionally biased region" description="Basic residues" evidence="14">
    <location>
        <begin position="195"/>
        <end position="212"/>
    </location>
</feature>
<evidence type="ECO:0000256" key="6">
    <source>
        <dbReference type="ARBA" id="ARBA00022840"/>
    </source>
</evidence>
<dbReference type="CDD" id="cd23823">
    <property type="entry name" value="RWD_GCN2"/>
    <property type="match status" value="1"/>
</dbReference>
<feature type="active site" description="Proton acceptor" evidence="11">
    <location>
        <position position="558"/>
    </location>
</feature>
<dbReference type="InterPro" id="IPR017441">
    <property type="entry name" value="Protein_kinase_ATP_BS"/>
</dbReference>
<proteinExistence type="inferred from homology"/>
<evidence type="ECO:0000256" key="11">
    <source>
        <dbReference type="PIRSR" id="PIRSR000660-1"/>
    </source>
</evidence>
<dbReference type="Proteomes" id="UP001146120">
    <property type="component" value="Unassembled WGS sequence"/>
</dbReference>
<dbReference type="Gene3D" id="3.40.50.800">
    <property type="entry name" value="Anticodon-binding domain"/>
    <property type="match status" value="1"/>
</dbReference>
<dbReference type="InterPro" id="IPR016255">
    <property type="entry name" value="Gcn2"/>
</dbReference>
<feature type="region of interest" description="Disordered" evidence="14">
    <location>
        <begin position="436"/>
        <end position="494"/>
    </location>
</feature>
<dbReference type="InterPro" id="IPR011009">
    <property type="entry name" value="Kinase-like_dom_sf"/>
</dbReference>
<dbReference type="GO" id="GO:0005829">
    <property type="term" value="C:cytosol"/>
    <property type="evidence" value="ECO:0007669"/>
    <property type="project" value="TreeGrafter"/>
</dbReference>
<evidence type="ECO:0000256" key="8">
    <source>
        <dbReference type="ARBA" id="ARBA00037982"/>
    </source>
</evidence>
<dbReference type="InterPro" id="IPR016135">
    <property type="entry name" value="UBQ-conjugating_enzyme/RWD"/>
</dbReference>
<dbReference type="PIRSF" id="PIRSF000660">
    <property type="entry name" value="Ser/Thr_PK_GCN2"/>
    <property type="match status" value="1"/>
</dbReference>
<evidence type="ECO:0000256" key="5">
    <source>
        <dbReference type="ARBA" id="ARBA00022777"/>
    </source>
</evidence>
<keyword evidence="6 12" id="KW-0067">ATP-binding</keyword>
<feature type="compositionally biased region" description="Low complexity" evidence="14">
    <location>
        <begin position="270"/>
        <end position="281"/>
    </location>
</feature>
<feature type="compositionally biased region" description="Basic and acidic residues" evidence="14">
    <location>
        <begin position="288"/>
        <end position="305"/>
    </location>
</feature>
<reference evidence="17" key="1">
    <citation type="submission" date="2022-11" db="EMBL/GenBank/DDBJ databases">
        <authorList>
            <person name="Morgan W.R."/>
            <person name="Tartar A."/>
        </authorList>
    </citation>
    <scope>NUCLEOTIDE SEQUENCE</scope>
    <source>
        <strain evidence="17">ARSEF 373</strain>
    </source>
</reference>
<dbReference type="PROSITE" id="PS50011">
    <property type="entry name" value="PROTEIN_KINASE_DOM"/>
    <property type="match status" value="1"/>
</dbReference>
<evidence type="ECO:0000256" key="2">
    <source>
        <dbReference type="ARBA" id="ARBA00022527"/>
    </source>
</evidence>
<dbReference type="PROSITE" id="PS00108">
    <property type="entry name" value="PROTEIN_KINASE_ST"/>
    <property type="match status" value="1"/>
</dbReference>
<dbReference type="InterPro" id="IPR036621">
    <property type="entry name" value="Anticodon-bd_dom_sf"/>
</dbReference>
<dbReference type="InterPro" id="IPR050339">
    <property type="entry name" value="CC_SR_Kinase"/>
</dbReference>
<dbReference type="PANTHER" id="PTHR11042:SF136">
    <property type="entry name" value="EIF-2-ALPHA KINASE GCN2"/>
    <property type="match status" value="1"/>
</dbReference>
<evidence type="ECO:0000313" key="18">
    <source>
        <dbReference type="Proteomes" id="UP001146120"/>
    </source>
</evidence>
<comment type="similarity">
    <text evidence="8">Belongs to the protein kinase superfamily. Ser/Thr protein kinase family. GCN2 subfamily.</text>
</comment>
<keyword evidence="7" id="KW-0652">Protein synthesis inhibitor</keyword>
<dbReference type="SMART" id="SM00591">
    <property type="entry name" value="RWD"/>
    <property type="match status" value="1"/>
</dbReference>
<gene>
    <name evidence="17" type="ORF">N0F65_010976</name>
</gene>
<feature type="compositionally biased region" description="Basic and acidic residues" evidence="14">
    <location>
        <begin position="1524"/>
        <end position="1533"/>
    </location>
</feature>
<evidence type="ECO:0000256" key="9">
    <source>
        <dbReference type="ARBA" id="ARBA00047899"/>
    </source>
</evidence>
<name>A0AAV2ZAU7_9STRA</name>
<dbReference type="PANTHER" id="PTHR11042">
    <property type="entry name" value="EUKARYOTIC TRANSLATION INITIATION FACTOR 2-ALPHA KINASE EIF2-ALPHA KINASE -RELATED"/>
    <property type="match status" value="1"/>
</dbReference>
<dbReference type="PROSITE" id="PS50908">
    <property type="entry name" value="RWD"/>
    <property type="match status" value="1"/>
</dbReference>
<dbReference type="EMBL" id="DAKRPA010000030">
    <property type="protein sequence ID" value="DBA02504.1"/>
    <property type="molecule type" value="Genomic_DNA"/>
</dbReference>
<dbReference type="GO" id="GO:0005524">
    <property type="term" value="F:ATP binding"/>
    <property type="evidence" value="ECO:0007669"/>
    <property type="project" value="UniProtKB-UniRule"/>
</dbReference>
<keyword evidence="4 12" id="KW-0547">Nucleotide-binding</keyword>
<dbReference type="EC" id="2.7.11.1" evidence="1"/>
<evidence type="ECO:0000256" key="4">
    <source>
        <dbReference type="ARBA" id="ARBA00022741"/>
    </source>
</evidence>